<dbReference type="PANTHER" id="PTHR46889">
    <property type="entry name" value="TRANSPOSASE INSF FOR INSERTION SEQUENCE IS3B-RELATED"/>
    <property type="match status" value="1"/>
</dbReference>
<dbReference type="SUPFAM" id="SSF53098">
    <property type="entry name" value="Ribonuclease H-like"/>
    <property type="match status" value="1"/>
</dbReference>
<organism evidence="3 4">
    <name type="scientific">Actinoplanes palleronii</name>
    <dbReference type="NCBI Taxonomy" id="113570"/>
    <lineage>
        <taxon>Bacteria</taxon>
        <taxon>Bacillati</taxon>
        <taxon>Actinomycetota</taxon>
        <taxon>Actinomycetes</taxon>
        <taxon>Micromonosporales</taxon>
        <taxon>Micromonosporaceae</taxon>
        <taxon>Actinoplanes</taxon>
    </lineage>
</organism>
<feature type="domain" description="Integrase catalytic" evidence="2">
    <location>
        <begin position="134"/>
        <end position="297"/>
    </location>
</feature>
<comment type="function">
    <text evidence="1">Involved in the transposition of the insertion sequence.</text>
</comment>
<evidence type="ECO:0000256" key="1">
    <source>
        <dbReference type="ARBA" id="ARBA00002286"/>
    </source>
</evidence>
<proteinExistence type="predicted"/>
<sequence>MSDTFEFIDAEYADEKSLPNSYAPTVVSMCSWLRVSRSGFYEWRGRPESATAQRREALKRAVTVSFKESDGTYGYRRIHADLAAQGIAGGLELVRSIMRELGLQPCQPRPWRHCLTEADDQAPPIPDLVNRDFTAKAPGQKMVGDITYIETWQGWLYLATVIDCHTKAVVGWAMDDNYKTPLITAAITMAARNSILAPDAIFHTDRGSNYTSRSFAKALRKLKIRHSVGRTGICYDNAMAESFFAALKNERVHRTEYPTREHARRDIARYIELRYNSRRRHSGIGYRTPNQVHAEYMNLQLAA</sequence>
<evidence type="ECO:0000313" key="4">
    <source>
        <dbReference type="Proteomes" id="UP000624709"/>
    </source>
</evidence>
<comment type="caution">
    <text evidence="3">The sequence shown here is derived from an EMBL/GenBank/DDBJ whole genome shotgun (WGS) entry which is preliminary data.</text>
</comment>
<protein>
    <submittedName>
        <fullName evidence="3">Transposase</fullName>
    </submittedName>
</protein>
<dbReference type="PROSITE" id="PS50994">
    <property type="entry name" value="INTEGRASE"/>
    <property type="match status" value="1"/>
</dbReference>
<dbReference type="InterPro" id="IPR025948">
    <property type="entry name" value="HTH-like_dom"/>
</dbReference>
<dbReference type="PANTHER" id="PTHR46889:SF4">
    <property type="entry name" value="TRANSPOSASE INSO FOR INSERTION SEQUENCE ELEMENT IS911B-RELATED"/>
    <property type="match status" value="1"/>
</dbReference>
<dbReference type="Proteomes" id="UP000624709">
    <property type="component" value="Unassembled WGS sequence"/>
</dbReference>
<dbReference type="NCBIfam" id="NF033516">
    <property type="entry name" value="transpos_IS3"/>
    <property type="match status" value="1"/>
</dbReference>
<dbReference type="InterPro" id="IPR048020">
    <property type="entry name" value="Transpos_IS3"/>
</dbReference>
<dbReference type="Gene3D" id="3.30.420.10">
    <property type="entry name" value="Ribonuclease H-like superfamily/Ribonuclease H"/>
    <property type="match status" value="1"/>
</dbReference>
<dbReference type="InterPro" id="IPR050900">
    <property type="entry name" value="Transposase_IS3/IS150/IS904"/>
</dbReference>
<dbReference type="InterPro" id="IPR001584">
    <property type="entry name" value="Integrase_cat-core"/>
</dbReference>
<name>A0ABQ4BTP3_9ACTN</name>
<dbReference type="EMBL" id="BOMS01000224">
    <property type="protein sequence ID" value="GIE74044.1"/>
    <property type="molecule type" value="Genomic_DNA"/>
</dbReference>
<dbReference type="InterPro" id="IPR012337">
    <property type="entry name" value="RNaseH-like_sf"/>
</dbReference>
<accession>A0ABQ4BTP3</accession>
<dbReference type="Pfam" id="PF00665">
    <property type="entry name" value="rve"/>
    <property type="match status" value="1"/>
</dbReference>
<dbReference type="Pfam" id="PF13333">
    <property type="entry name" value="rve_2"/>
    <property type="match status" value="1"/>
</dbReference>
<dbReference type="Pfam" id="PF13276">
    <property type="entry name" value="HTH_21"/>
    <property type="match status" value="1"/>
</dbReference>
<reference evidence="3 4" key="1">
    <citation type="submission" date="2021-01" db="EMBL/GenBank/DDBJ databases">
        <title>Whole genome shotgun sequence of Actinoplanes palleronii NBRC 14916.</title>
        <authorList>
            <person name="Komaki H."/>
            <person name="Tamura T."/>
        </authorList>
    </citation>
    <scope>NUCLEOTIDE SEQUENCE [LARGE SCALE GENOMIC DNA]</scope>
    <source>
        <strain evidence="3 4">NBRC 14916</strain>
    </source>
</reference>
<evidence type="ECO:0000313" key="3">
    <source>
        <dbReference type="EMBL" id="GIE74044.1"/>
    </source>
</evidence>
<dbReference type="InterPro" id="IPR036397">
    <property type="entry name" value="RNaseH_sf"/>
</dbReference>
<evidence type="ECO:0000259" key="2">
    <source>
        <dbReference type="PROSITE" id="PS50994"/>
    </source>
</evidence>
<keyword evidence="4" id="KW-1185">Reference proteome</keyword>
<gene>
    <name evidence="3" type="ORF">Apa02nite_101520</name>
</gene>